<evidence type="ECO:0008006" key="5">
    <source>
        <dbReference type="Google" id="ProtNLM"/>
    </source>
</evidence>
<sequence>MTTYTLHVPDEVDPAEPEALDRAKLVPDAFVWPAFWFSALWFFWHRLWLAGLMVLAAEIVVWFAGLALGLSTAAGFAIALLLSWLVGLEASSLRRWTYGRTGRPIRDAVTASDAKEAEVKFVARWLREEGARMGTAPSRPAAPAHARSESPALGLFPEAQGQR</sequence>
<dbReference type="AlphaFoldDB" id="A0A0C6FZT4"/>
<dbReference type="RefSeq" id="WP_060850128.1">
    <property type="nucleotide sequence ID" value="NZ_AP014705.1"/>
</dbReference>
<keyword evidence="3" id="KW-0614">Plasmid</keyword>
<name>A0A0C6FZT4_9HYPH</name>
<keyword evidence="2" id="KW-0812">Transmembrane</keyword>
<keyword evidence="2" id="KW-0472">Membrane</keyword>
<organism evidence="3 4">
    <name type="scientific">Methylobacterium aquaticum</name>
    <dbReference type="NCBI Taxonomy" id="270351"/>
    <lineage>
        <taxon>Bacteria</taxon>
        <taxon>Pseudomonadati</taxon>
        <taxon>Pseudomonadota</taxon>
        <taxon>Alphaproteobacteria</taxon>
        <taxon>Hyphomicrobiales</taxon>
        <taxon>Methylobacteriaceae</taxon>
        <taxon>Methylobacterium</taxon>
    </lineage>
</organism>
<feature type="compositionally biased region" description="Low complexity" evidence="1">
    <location>
        <begin position="136"/>
        <end position="152"/>
    </location>
</feature>
<dbReference type="OrthoDB" id="7285394at2"/>
<gene>
    <name evidence="3" type="ORF">Maq22A_1p33355</name>
</gene>
<dbReference type="Proteomes" id="UP000061432">
    <property type="component" value="Plasmid pMaq22A_1p"/>
</dbReference>
<feature type="region of interest" description="Disordered" evidence="1">
    <location>
        <begin position="133"/>
        <end position="163"/>
    </location>
</feature>
<evidence type="ECO:0000313" key="4">
    <source>
        <dbReference type="Proteomes" id="UP000061432"/>
    </source>
</evidence>
<accession>A0A0C6FZT4</accession>
<feature type="transmembrane region" description="Helical" evidence="2">
    <location>
        <begin position="59"/>
        <end position="86"/>
    </location>
</feature>
<evidence type="ECO:0000256" key="1">
    <source>
        <dbReference type="SAM" id="MobiDB-lite"/>
    </source>
</evidence>
<dbReference type="KEGG" id="maqu:Maq22A_1p33355"/>
<proteinExistence type="predicted"/>
<keyword evidence="2" id="KW-1133">Transmembrane helix</keyword>
<feature type="transmembrane region" description="Helical" evidence="2">
    <location>
        <begin position="29"/>
        <end position="47"/>
    </location>
</feature>
<geneLocation type="plasmid" evidence="4">
    <name>pMaq22A_1p DNA</name>
</geneLocation>
<dbReference type="InterPro" id="IPR024399">
    <property type="entry name" value="DUF2628"/>
</dbReference>
<dbReference type="EMBL" id="AP014705">
    <property type="protein sequence ID" value="BAQ48965.1"/>
    <property type="molecule type" value="Genomic_DNA"/>
</dbReference>
<protein>
    <recommendedName>
        <fullName evidence="5">DUF2628 domain-containing protein</fullName>
    </recommendedName>
</protein>
<dbReference type="Pfam" id="PF10947">
    <property type="entry name" value="DUF2628"/>
    <property type="match status" value="1"/>
</dbReference>
<reference evidence="4" key="2">
    <citation type="submission" date="2015-01" db="EMBL/GenBank/DDBJ databases">
        <title>Complete genome sequence of Methylobacterium aquaticum strain 22A.</title>
        <authorList>
            <person name="Tani A."/>
            <person name="Ogura Y."/>
            <person name="Hayashi T."/>
        </authorList>
    </citation>
    <scope>NUCLEOTIDE SEQUENCE [LARGE SCALE GENOMIC DNA]</scope>
    <source>
        <strain evidence="4">MA-22A</strain>
        <plasmid evidence="4">Plasmid pMaq22A_1p DNA</plasmid>
    </source>
</reference>
<evidence type="ECO:0000256" key="2">
    <source>
        <dbReference type="SAM" id="Phobius"/>
    </source>
</evidence>
<evidence type="ECO:0000313" key="3">
    <source>
        <dbReference type="EMBL" id="BAQ48965.1"/>
    </source>
</evidence>
<dbReference type="PATRIC" id="fig|270351.10.peg.5988"/>
<reference evidence="3 4" key="1">
    <citation type="journal article" date="2015" name="Genome Announc.">
        <title>Complete Genome Sequence of Methylobacterium aquaticum Strain 22A, Isolated from Racomitrium japonicum Moss.</title>
        <authorList>
            <person name="Tani A."/>
            <person name="Ogura Y."/>
            <person name="Hayashi T."/>
            <person name="Kimbara K."/>
        </authorList>
    </citation>
    <scope>NUCLEOTIDE SEQUENCE [LARGE SCALE GENOMIC DNA]</scope>
    <source>
        <strain evidence="3 4">MA-22A</strain>
        <plasmid evidence="4">Plasmid pMaq22A_1p DNA</plasmid>
    </source>
</reference>